<dbReference type="NCBIfam" id="NF033520">
    <property type="entry name" value="transpos_IS982"/>
    <property type="match status" value="1"/>
</dbReference>
<dbReference type="Pfam" id="PF13612">
    <property type="entry name" value="DDE_Tnp_1_3"/>
    <property type="match status" value="1"/>
</dbReference>
<evidence type="ECO:0000259" key="1">
    <source>
        <dbReference type="Pfam" id="PF13612"/>
    </source>
</evidence>
<feature type="domain" description="Transposase DDE" evidence="1">
    <location>
        <begin position="98"/>
        <end position="233"/>
    </location>
</feature>
<dbReference type="Proteomes" id="UP000231638">
    <property type="component" value="Unassembled WGS sequence"/>
</dbReference>
<reference evidence="2 3" key="1">
    <citation type="journal article" date="2017" name="Front. Microbiol.">
        <title>Comparative Genomic Analysis of the Class Epsilonproteobacteria and Proposed Reclassification to Epsilonbacteraeota (phyl. nov.).</title>
        <authorList>
            <person name="Waite D.W."/>
            <person name="Vanwonterghem I."/>
            <person name="Rinke C."/>
            <person name="Parks D.H."/>
            <person name="Zhang Y."/>
            <person name="Takai K."/>
            <person name="Sievert S.M."/>
            <person name="Simon J."/>
            <person name="Campbell B.J."/>
            <person name="Hanson T.E."/>
            <person name="Woyke T."/>
            <person name="Klotz M.G."/>
            <person name="Hugenholtz P."/>
        </authorList>
    </citation>
    <scope>NUCLEOTIDE SEQUENCE [LARGE SCALE GENOMIC DNA]</scope>
    <source>
        <strain evidence="2">UBA11420</strain>
    </source>
</reference>
<comment type="caution">
    <text evidence="2">The sequence shown here is derived from an EMBL/GenBank/DDBJ whole genome shotgun (WGS) entry which is preliminary data.</text>
</comment>
<evidence type="ECO:0000313" key="2">
    <source>
        <dbReference type="EMBL" id="DAB37116.1"/>
    </source>
</evidence>
<dbReference type="EMBL" id="DLUG01000041">
    <property type="protein sequence ID" value="DAB37116.1"/>
    <property type="molecule type" value="Genomic_DNA"/>
</dbReference>
<accession>A0A2D3WFR8</accession>
<dbReference type="InterPro" id="IPR025668">
    <property type="entry name" value="Tnp_DDE_dom"/>
</dbReference>
<proteinExistence type="predicted"/>
<name>A0A2D3WFR8_9BACT</name>
<dbReference type="AlphaFoldDB" id="A0A2D3WFR8"/>
<gene>
    <name evidence="2" type="ORF">CFH80_01245</name>
</gene>
<protein>
    <submittedName>
        <fullName evidence="2">IS982 family transposase</fullName>
    </submittedName>
</protein>
<organism evidence="2 3">
    <name type="scientific">Sulfurospirillum cavolei</name>
    <dbReference type="NCBI Taxonomy" id="366522"/>
    <lineage>
        <taxon>Bacteria</taxon>
        <taxon>Pseudomonadati</taxon>
        <taxon>Campylobacterota</taxon>
        <taxon>Epsilonproteobacteria</taxon>
        <taxon>Campylobacterales</taxon>
        <taxon>Sulfurospirillaceae</taxon>
        <taxon>Sulfurospirillum</taxon>
    </lineage>
</organism>
<evidence type="ECO:0000313" key="3">
    <source>
        <dbReference type="Proteomes" id="UP000231638"/>
    </source>
</evidence>
<sequence>MEHKIIAIYCLIDEMLKGLHVKNDIRAKITNAEILTMAYLAVSDFNGNYRKAHLYLNPTKLFSPIDYSRFIRRINELHTAVETVFGYLSGLFSTIHPSQIYAIDSFPVELCQLQRESQCQLMRHADLKGYNASKKRYFYGFKVHMIATTHKEPVSCYISFGKVSDVKVAYKLIPRLPPNATGIGDKGYVSSKLEALAHQLNINFTPIYRNNQNKNDTDYWMKRKLRKSIETAFSMITAKFGKVIKATSINGFLTKLKLFIAAYSIDCFFKLPKAKQQLVFSYAN</sequence>